<dbReference type="InterPro" id="IPR013766">
    <property type="entry name" value="Thioredoxin_domain"/>
</dbReference>
<sequence length="201" mass="22992">MVKNIIALTVIIGLIGIVIFTNFPTIFNKEKNDGPNEFDVTGDTSVEGEFIMPPNQQLLKEGMKAPGLVLENIQGEELNLTEVNKEFVFINFWATWCKPCIEEMPDLEELEQKYKDLLQVLAVNATSMDNGMKAVEDFISNGKYDFTILLDKDGKVYDNYSVINIPTTFIVRQSDQQIIKRINGMMTYDQMEQYVNELQDK</sequence>
<feature type="transmembrane region" description="Helical" evidence="2">
    <location>
        <begin position="6"/>
        <end position="27"/>
    </location>
</feature>
<evidence type="ECO:0000313" key="5">
    <source>
        <dbReference type="Proteomes" id="UP001595882"/>
    </source>
</evidence>
<dbReference type="Proteomes" id="UP001595882">
    <property type="component" value="Unassembled WGS sequence"/>
</dbReference>
<dbReference type="SUPFAM" id="SSF52833">
    <property type="entry name" value="Thioredoxin-like"/>
    <property type="match status" value="1"/>
</dbReference>
<dbReference type="Pfam" id="PF00578">
    <property type="entry name" value="AhpC-TSA"/>
    <property type="match status" value="1"/>
</dbReference>
<evidence type="ECO:0000256" key="1">
    <source>
        <dbReference type="ARBA" id="ARBA00023157"/>
    </source>
</evidence>
<proteinExistence type="predicted"/>
<keyword evidence="2" id="KW-0472">Membrane</keyword>
<dbReference type="PROSITE" id="PS51352">
    <property type="entry name" value="THIOREDOXIN_2"/>
    <property type="match status" value="1"/>
</dbReference>
<dbReference type="PANTHER" id="PTHR42852">
    <property type="entry name" value="THIOL:DISULFIDE INTERCHANGE PROTEIN DSBE"/>
    <property type="match status" value="1"/>
</dbReference>
<reference evidence="5" key="1">
    <citation type="journal article" date="2019" name="Int. J. Syst. Evol. Microbiol.">
        <title>The Global Catalogue of Microorganisms (GCM) 10K type strain sequencing project: providing services to taxonomists for standard genome sequencing and annotation.</title>
        <authorList>
            <consortium name="The Broad Institute Genomics Platform"/>
            <consortium name="The Broad Institute Genome Sequencing Center for Infectious Disease"/>
            <person name="Wu L."/>
            <person name="Ma J."/>
        </authorList>
    </citation>
    <scope>NUCLEOTIDE SEQUENCE [LARGE SCALE GENOMIC DNA]</scope>
    <source>
        <strain evidence="5">CCUG 37865</strain>
    </source>
</reference>
<dbReference type="RefSeq" id="WP_390253198.1">
    <property type="nucleotide sequence ID" value="NZ_JBHSDT010000008.1"/>
</dbReference>
<keyword evidence="1" id="KW-1015">Disulfide bond</keyword>
<evidence type="ECO:0000259" key="3">
    <source>
        <dbReference type="PROSITE" id="PS51352"/>
    </source>
</evidence>
<comment type="caution">
    <text evidence="4">The sequence shown here is derived from an EMBL/GenBank/DDBJ whole genome shotgun (WGS) entry which is preliminary data.</text>
</comment>
<name>A0ABV8WXA0_9BACI</name>
<evidence type="ECO:0000256" key="2">
    <source>
        <dbReference type="SAM" id="Phobius"/>
    </source>
</evidence>
<protein>
    <submittedName>
        <fullName evidence="4">TlpA family protein disulfide reductase</fullName>
    </submittedName>
</protein>
<dbReference type="InterPro" id="IPR036249">
    <property type="entry name" value="Thioredoxin-like_sf"/>
</dbReference>
<evidence type="ECO:0000313" key="4">
    <source>
        <dbReference type="EMBL" id="MFC4404481.1"/>
    </source>
</evidence>
<keyword evidence="5" id="KW-1185">Reference proteome</keyword>
<dbReference type="InterPro" id="IPR050553">
    <property type="entry name" value="Thioredoxin_ResA/DsbE_sf"/>
</dbReference>
<organism evidence="4 5">
    <name type="scientific">Gracilibacillus xinjiangensis</name>
    <dbReference type="NCBI Taxonomy" id="1193282"/>
    <lineage>
        <taxon>Bacteria</taxon>
        <taxon>Bacillati</taxon>
        <taxon>Bacillota</taxon>
        <taxon>Bacilli</taxon>
        <taxon>Bacillales</taxon>
        <taxon>Bacillaceae</taxon>
        <taxon>Gracilibacillus</taxon>
    </lineage>
</organism>
<gene>
    <name evidence="4" type="ORF">ACFOY7_15550</name>
</gene>
<keyword evidence="2" id="KW-0812">Transmembrane</keyword>
<accession>A0ABV8WXA0</accession>
<keyword evidence="2" id="KW-1133">Transmembrane helix</keyword>
<dbReference type="InterPro" id="IPR000866">
    <property type="entry name" value="AhpC/TSA"/>
</dbReference>
<dbReference type="PANTHER" id="PTHR42852:SF1">
    <property type="entry name" value="THIOREDOXIN-LIKE PROTEIN YNEN"/>
    <property type="match status" value="1"/>
</dbReference>
<feature type="domain" description="Thioredoxin" evidence="3">
    <location>
        <begin position="59"/>
        <end position="200"/>
    </location>
</feature>
<dbReference type="EMBL" id="JBHSDT010000008">
    <property type="protein sequence ID" value="MFC4404481.1"/>
    <property type="molecule type" value="Genomic_DNA"/>
</dbReference>
<dbReference type="Gene3D" id="3.40.30.10">
    <property type="entry name" value="Glutaredoxin"/>
    <property type="match status" value="1"/>
</dbReference>
<dbReference type="CDD" id="cd02966">
    <property type="entry name" value="TlpA_like_family"/>
    <property type="match status" value="1"/>
</dbReference>